<dbReference type="Proteomes" id="UP000605201">
    <property type="component" value="Unassembled WGS sequence"/>
</dbReference>
<sequence>MHERNLYLNRITPFIDKPVIKIITGMRRVGKSCFLKLIINHLEKNNTAKHQIVYINKESLEYDFIRNHRDLYEYAKKEFNTESEKKYLFIDEIQEIETWERAVNSIFSEGKVDIFITGSNARLLSSELATLLSGRFVEFHIFSLGFQEYIEFREEKTADYEKLFREYLKFGGFPAICHFNLDEETIYQYVNGIYNTILLKDVVKRNSVRNVSLLDNLTRYIFDNVGNIFSAKKITDYLKSQKMKVGIETVQNYLSYLSSTYAIHKVSRYDLKGKRILELHEKYYLGDIGLRHALLGFREADISGILENIVFLELKRRGYRITIGKAGNREIDFIAEKEKKRIYLQVAYMLHSRRTIDREFSVLKQINDNYPKYVVSMDTLFGNDFEGIQRINLIDFLLNPDL</sequence>
<reference evidence="2 3" key="1">
    <citation type="submission" date="2020-08" db="EMBL/GenBank/DDBJ databases">
        <title>Bridging the membrane lipid divide: bacteria of the FCB group superphylum have the potential to synthesize archaeal ether lipids.</title>
        <authorList>
            <person name="Villanueva L."/>
            <person name="Von Meijenfeldt F.A.B."/>
            <person name="Westbye A.B."/>
            <person name="Yadav S."/>
            <person name="Hopmans E.C."/>
            <person name="Dutilh B.E."/>
            <person name="Sinninghe Damste J.S."/>
        </authorList>
    </citation>
    <scope>NUCLEOTIDE SEQUENCE [LARGE SCALE GENOMIC DNA]</scope>
    <source>
        <strain evidence="2">NIOZ-UU17</strain>
    </source>
</reference>
<keyword evidence="2" id="KW-0547">Nucleotide-binding</keyword>
<dbReference type="PANTHER" id="PTHR33295:SF20">
    <property type="entry name" value="ATPASE"/>
    <property type="match status" value="1"/>
</dbReference>
<dbReference type="InterPro" id="IPR025420">
    <property type="entry name" value="DUF4143"/>
</dbReference>
<dbReference type="Gene3D" id="3.40.50.300">
    <property type="entry name" value="P-loop containing nucleotide triphosphate hydrolases"/>
    <property type="match status" value="1"/>
</dbReference>
<evidence type="ECO:0000313" key="2">
    <source>
        <dbReference type="EMBL" id="MBC8434055.1"/>
    </source>
</evidence>
<name>A0A8J6P8W1_9BACT</name>
<gene>
    <name evidence="2" type="ORF">H8D96_19265</name>
</gene>
<accession>A0A8J6P8W1</accession>
<protein>
    <submittedName>
        <fullName evidence="2">ATP-binding protein</fullName>
    </submittedName>
</protein>
<dbReference type="InterPro" id="IPR003593">
    <property type="entry name" value="AAA+_ATPase"/>
</dbReference>
<dbReference type="SMART" id="SM00382">
    <property type="entry name" value="AAA"/>
    <property type="match status" value="1"/>
</dbReference>
<dbReference type="PANTHER" id="PTHR33295">
    <property type="entry name" value="ATPASE"/>
    <property type="match status" value="1"/>
</dbReference>
<feature type="domain" description="AAA+ ATPase" evidence="1">
    <location>
        <begin position="17"/>
        <end position="142"/>
    </location>
</feature>
<dbReference type="InterPro" id="IPR041682">
    <property type="entry name" value="AAA_14"/>
</dbReference>
<dbReference type="GO" id="GO:0005524">
    <property type="term" value="F:ATP binding"/>
    <property type="evidence" value="ECO:0007669"/>
    <property type="project" value="UniProtKB-KW"/>
</dbReference>
<dbReference type="EMBL" id="JACNIG010000376">
    <property type="protein sequence ID" value="MBC8434055.1"/>
    <property type="molecule type" value="Genomic_DNA"/>
</dbReference>
<organism evidence="2 3">
    <name type="scientific">Candidatus Desulfatibia vada</name>
    <dbReference type="NCBI Taxonomy" id="2841696"/>
    <lineage>
        <taxon>Bacteria</taxon>
        <taxon>Pseudomonadati</taxon>
        <taxon>Thermodesulfobacteriota</taxon>
        <taxon>Desulfobacteria</taxon>
        <taxon>Desulfobacterales</taxon>
        <taxon>Desulfobacterales incertae sedis</taxon>
        <taxon>Candidatus Desulfatibia</taxon>
    </lineage>
</organism>
<dbReference type="Pfam" id="PF13635">
    <property type="entry name" value="DUF4143"/>
    <property type="match status" value="1"/>
</dbReference>
<evidence type="ECO:0000313" key="3">
    <source>
        <dbReference type="Proteomes" id="UP000605201"/>
    </source>
</evidence>
<dbReference type="SUPFAM" id="SSF52540">
    <property type="entry name" value="P-loop containing nucleoside triphosphate hydrolases"/>
    <property type="match status" value="1"/>
</dbReference>
<dbReference type="InterPro" id="IPR027417">
    <property type="entry name" value="P-loop_NTPase"/>
</dbReference>
<evidence type="ECO:0000259" key="1">
    <source>
        <dbReference type="SMART" id="SM00382"/>
    </source>
</evidence>
<proteinExistence type="predicted"/>
<dbReference type="Pfam" id="PF13173">
    <property type="entry name" value="AAA_14"/>
    <property type="match status" value="1"/>
</dbReference>
<dbReference type="AlphaFoldDB" id="A0A8J6P8W1"/>
<comment type="caution">
    <text evidence="2">The sequence shown here is derived from an EMBL/GenBank/DDBJ whole genome shotgun (WGS) entry which is preliminary data.</text>
</comment>
<keyword evidence="2" id="KW-0067">ATP-binding</keyword>